<evidence type="ECO:0000313" key="4">
    <source>
        <dbReference type="Proteomes" id="UP001500831"/>
    </source>
</evidence>
<reference evidence="3 4" key="1">
    <citation type="journal article" date="2019" name="Int. J. Syst. Evol. Microbiol.">
        <title>The Global Catalogue of Microorganisms (GCM) 10K type strain sequencing project: providing services to taxonomists for standard genome sequencing and annotation.</title>
        <authorList>
            <consortium name="The Broad Institute Genomics Platform"/>
            <consortium name="The Broad Institute Genome Sequencing Center for Infectious Disease"/>
            <person name="Wu L."/>
            <person name="Ma J."/>
        </authorList>
    </citation>
    <scope>NUCLEOTIDE SEQUENCE [LARGE SCALE GENOMIC DNA]</scope>
    <source>
        <strain evidence="3 4">JCM 6242</strain>
    </source>
</reference>
<dbReference type="Pfam" id="PF13290">
    <property type="entry name" value="CHB_HEX_C_1"/>
    <property type="match status" value="1"/>
</dbReference>
<organism evidence="3 4">
    <name type="scientific">Streptosporangium fragile</name>
    <dbReference type="NCBI Taxonomy" id="46186"/>
    <lineage>
        <taxon>Bacteria</taxon>
        <taxon>Bacillati</taxon>
        <taxon>Actinomycetota</taxon>
        <taxon>Actinomycetes</taxon>
        <taxon>Streptosporangiales</taxon>
        <taxon>Streptosporangiaceae</taxon>
        <taxon>Streptosporangium</taxon>
    </lineage>
</organism>
<keyword evidence="1" id="KW-0732">Signal</keyword>
<comment type="caution">
    <text evidence="3">The sequence shown here is derived from an EMBL/GenBank/DDBJ whole genome shotgun (WGS) entry which is preliminary data.</text>
</comment>
<dbReference type="EMBL" id="BAAAVI010000062">
    <property type="protein sequence ID" value="GAA2898456.1"/>
    <property type="molecule type" value="Genomic_DNA"/>
</dbReference>
<gene>
    <name evidence="3" type="ORF">GCM10010517_63550</name>
</gene>
<sequence>MDLPPATGVTARLAALAAALLLPLGTAAPVSAGAAATAPAAHTVTIDPGSVVQRGFRGVGVNIIPGNLMEGSTQYGYDEADWEMDRKRILTIKPKIARVWFQIDWMEPEKGRYTWDSDRMLAFYKYLDVLKEVGTEVELNFGWKVGEKVHDWFVIPGVDPYISAPADLDAYAASASAALEELIRNRGYDNVKYLTFYNEPNGSWDFEAPGDQKAYYAAMVARTGDRLKADGLRDLVEIWAPEEVDHTWTQYMAANASEHIDGYGFHVYGASYEHLSAEIASRRQAAGTKPVHMTEFGWSDPLTSGWDSGFANHVIKAANEGLTSALVWQMTGVHTKDPDGDTNGTYTLWDSLLLGLEPSRSFYSAGLLMRYVPERSDVIAVDTGSPDLRAAAFRTEDGQWTIVLESKAGAAKNVTFDFGGRHIGRTFHRFVYQDDVARTGHALLPAASGAFRAGTSFTDPGIGAGYTVAVYTTAPPQTQVKVTPLTAQVTSGKALKLNASVLDNRAGVTWSVAGAGNGRVTPGGVFHAPVVTTQRTVAVKATSRKDPDGHGVALVTVVPASRKDTVEVPALSLEDGVYDSAEAVSITTATPGATIHYTTDGSVPTTASPVYVRPIILKEAATTRVRALAVRSGMKDSGLADGVYKILQISSAPDGYRFCMYEGGRCHFEGEASVAFGADGLFTYKTFTDGVECTAGNFGGDPIPGVDKRCYVNPEIPEETPLVTVYNAGFEKPATATARPGPFTNGWTFNSRAGVQNNAGPFGAPAAPDGVQTAYLKTDGGVSGRFSQEINFRPGTYSMTFKAAKRGFGGLQKFDVYFDDTVIGTYIANSGTYLTYQTASFETDGGRHTVAFVATTTTGDNTAFIDAVRIGLPRPPEAPSLINTGFESPPTPGIKPGPMTDGWTFNSRAGVQRNGSQFGAATAPEGVQTAYLQTRDGVPGTFTQEMAFSAGTYTLSFRAARRQGFGGLQTFTVSFDDKVIGTYTPSTAEFAPFTTESFTATAGTHAITFTATTTTGDNTAFIDDAKLNLVTP</sequence>
<keyword evidence="4" id="KW-1185">Reference proteome</keyword>
<dbReference type="SUPFAM" id="SSF51445">
    <property type="entry name" value="(Trans)glycosidases"/>
    <property type="match status" value="1"/>
</dbReference>
<dbReference type="Proteomes" id="UP001500831">
    <property type="component" value="Unassembled WGS sequence"/>
</dbReference>
<dbReference type="InterPro" id="IPR017853">
    <property type="entry name" value="GH"/>
</dbReference>
<dbReference type="RefSeq" id="WP_344979252.1">
    <property type="nucleotide sequence ID" value="NZ_BAAAVI010000062.1"/>
</dbReference>
<dbReference type="Gene3D" id="3.20.20.80">
    <property type="entry name" value="Glycosidases"/>
    <property type="match status" value="1"/>
</dbReference>
<evidence type="ECO:0000256" key="1">
    <source>
        <dbReference type="SAM" id="SignalP"/>
    </source>
</evidence>
<feature type="domain" description="GH29D-like beta-sandwich" evidence="2">
    <location>
        <begin position="575"/>
        <end position="637"/>
    </location>
</feature>
<evidence type="ECO:0000313" key="3">
    <source>
        <dbReference type="EMBL" id="GAA2898456.1"/>
    </source>
</evidence>
<dbReference type="InterPro" id="IPR059177">
    <property type="entry name" value="GH29D-like_dom"/>
</dbReference>
<name>A0ABN3W681_9ACTN</name>
<proteinExistence type="predicted"/>
<accession>A0ABN3W681</accession>
<dbReference type="Gene3D" id="2.60.120.260">
    <property type="entry name" value="Galactose-binding domain-like"/>
    <property type="match status" value="2"/>
</dbReference>
<feature type="chain" id="PRO_5046259076" description="GH29D-like beta-sandwich domain-containing protein" evidence="1">
    <location>
        <begin position="33"/>
        <end position="1032"/>
    </location>
</feature>
<evidence type="ECO:0000259" key="2">
    <source>
        <dbReference type="Pfam" id="PF13290"/>
    </source>
</evidence>
<feature type="signal peptide" evidence="1">
    <location>
        <begin position="1"/>
        <end position="32"/>
    </location>
</feature>
<protein>
    <recommendedName>
        <fullName evidence="2">GH29D-like beta-sandwich domain-containing protein</fullName>
    </recommendedName>
</protein>